<dbReference type="Proteomes" id="UP000547976">
    <property type="component" value="Unassembled WGS sequence"/>
</dbReference>
<feature type="region of interest" description="Disordered" evidence="1">
    <location>
        <begin position="388"/>
        <end position="445"/>
    </location>
</feature>
<protein>
    <recommendedName>
        <fullName evidence="2">Oxidoreductase acuF-like C2H2 type zinc-finger domain-containing protein</fullName>
    </recommendedName>
</protein>
<dbReference type="InterPro" id="IPR058925">
    <property type="entry name" value="zf-C2H2_AcuF"/>
</dbReference>
<dbReference type="EMBL" id="JAAOAV010000057">
    <property type="protein sequence ID" value="KAF5606862.1"/>
    <property type="molecule type" value="Genomic_DNA"/>
</dbReference>
<sequence>MSLPTTPIFVLTDGCARGFERLEQKLGYPTIVNVTNPDKIVRFKTLTSRFTRWSRNARTHSLDQELQDNNRIKLQIIRLLSHIQRLLRDAHAITVGKMIPWDQIEDKEDSQSEDDAETLNEFTTAEIGQILAHIDDAISNLSYLNPALRGSLADARTTDEPSPFEPFDIQHVRSMYPEIDSAIAERLGKAISARRQLFKHKQDQQSLSFYGGTLFIPEMEPLAEQIALEDLTHRNNEANEIGPELSSVTSCSAVDDARASRVPVFPQEATQGNLFRCVYCQGMVKVHSEAAWKKHVYQDLQPYVCLEEDCLTPRYREHLRQTHGDHVSAAEDEDLVQLGTFNETGFPKGSCCPFCKLELQDIKTYQSHVGEHQRRLALFALPLTSESFETGTDEAGPSSVQEKKPLGQDDESSRSKDAPDRRRSIGIGSHSGKNGYSNHPGGQERKRRRVQWQWACCVCGDGQITIQK</sequence>
<reference evidence="3 4" key="1">
    <citation type="submission" date="2020-05" db="EMBL/GenBank/DDBJ databases">
        <title>Identification and distribution of gene clusters putatively required for synthesis of sphingolipid metabolism inhibitors in phylogenetically diverse species of the filamentous fungus Fusarium.</title>
        <authorList>
            <person name="Kim H.-S."/>
            <person name="Busman M."/>
            <person name="Brown D.W."/>
            <person name="Divon H."/>
            <person name="Uhlig S."/>
            <person name="Proctor R.H."/>
        </authorList>
    </citation>
    <scope>NUCLEOTIDE SEQUENCE [LARGE SCALE GENOMIC DNA]</scope>
    <source>
        <strain evidence="3 4">NRRL 66333</strain>
    </source>
</reference>
<dbReference type="OrthoDB" id="6133115at2759"/>
<organism evidence="3 4">
    <name type="scientific">Gibberella subglutinans</name>
    <name type="common">Fusarium subglutinans</name>
    <dbReference type="NCBI Taxonomy" id="42677"/>
    <lineage>
        <taxon>Eukaryota</taxon>
        <taxon>Fungi</taxon>
        <taxon>Dikarya</taxon>
        <taxon>Ascomycota</taxon>
        <taxon>Pezizomycotina</taxon>
        <taxon>Sordariomycetes</taxon>
        <taxon>Hypocreomycetidae</taxon>
        <taxon>Hypocreales</taxon>
        <taxon>Nectriaceae</taxon>
        <taxon>Fusarium</taxon>
        <taxon>Fusarium fujikuroi species complex</taxon>
    </lineage>
</organism>
<name>A0A8H5Q2J5_GIBSU</name>
<proteinExistence type="predicted"/>
<dbReference type="PANTHER" id="PTHR35391:SF7">
    <property type="entry name" value="C2H2-TYPE DOMAIN-CONTAINING PROTEIN"/>
    <property type="match status" value="1"/>
</dbReference>
<evidence type="ECO:0000313" key="4">
    <source>
        <dbReference type="Proteomes" id="UP000547976"/>
    </source>
</evidence>
<evidence type="ECO:0000313" key="3">
    <source>
        <dbReference type="EMBL" id="KAF5606862.1"/>
    </source>
</evidence>
<keyword evidence="4" id="KW-1185">Reference proteome</keyword>
<dbReference type="AlphaFoldDB" id="A0A8H5Q2J5"/>
<dbReference type="PANTHER" id="PTHR35391">
    <property type="entry name" value="C2H2-TYPE DOMAIN-CONTAINING PROTEIN-RELATED"/>
    <property type="match status" value="1"/>
</dbReference>
<evidence type="ECO:0000256" key="1">
    <source>
        <dbReference type="SAM" id="MobiDB-lite"/>
    </source>
</evidence>
<gene>
    <name evidence="3" type="ORF">FSUBG_5698</name>
</gene>
<evidence type="ECO:0000259" key="2">
    <source>
        <dbReference type="Pfam" id="PF26082"/>
    </source>
</evidence>
<comment type="caution">
    <text evidence="3">The sequence shown here is derived from an EMBL/GenBank/DDBJ whole genome shotgun (WGS) entry which is preliminary data.</text>
</comment>
<feature type="domain" description="Oxidoreductase acuF-like C2H2 type zinc-finger" evidence="2">
    <location>
        <begin position="275"/>
        <end position="300"/>
    </location>
</feature>
<dbReference type="GeneID" id="59318539"/>
<dbReference type="RefSeq" id="XP_036538832.1">
    <property type="nucleotide sequence ID" value="XM_036683821.1"/>
</dbReference>
<feature type="compositionally biased region" description="Basic and acidic residues" evidence="1">
    <location>
        <begin position="401"/>
        <end position="423"/>
    </location>
</feature>
<accession>A0A8H5Q2J5</accession>
<dbReference type="Pfam" id="PF26082">
    <property type="entry name" value="zf-C2H2_AcuF"/>
    <property type="match status" value="1"/>
</dbReference>